<feature type="region of interest" description="Disordered" evidence="5">
    <location>
        <begin position="802"/>
        <end position="838"/>
    </location>
</feature>
<proteinExistence type="predicted"/>
<organism evidence="7 8">
    <name type="scientific">Sphaceloma murrayae</name>
    <dbReference type="NCBI Taxonomy" id="2082308"/>
    <lineage>
        <taxon>Eukaryota</taxon>
        <taxon>Fungi</taxon>
        <taxon>Dikarya</taxon>
        <taxon>Ascomycota</taxon>
        <taxon>Pezizomycotina</taxon>
        <taxon>Dothideomycetes</taxon>
        <taxon>Dothideomycetidae</taxon>
        <taxon>Myriangiales</taxon>
        <taxon>Elsinoaceae</taxon>
        <taxon>Sphaceloma</taxon>
    </lineage>
</organism>
<feature type="region of interest" description="Disordered" evidence="5">
    <location>
        <begin position="892"/>
        <end position="927"/>
    </location>
</feature>
<evidence type="ECO:0000256" key="2">
    <source>
        <dbReference type="ARBA" id="ARBA00022448"/>
    </source>
</evidence>
<dbReference type="Proteomes" id="UP000243797">
    <property type="component" value="Unassembled WGS sequence"/>
</dbReference>
<dbReference type="Pfam" id="PF08314">
    <property type="entry name" value="Sec39"/>
    <property type="match status" value="1"/>
</dbReference>
<evidence type="ECO:0000259" key="6">
    <source>
        <dbReference type="Pfam" id="PF08314"/>
    </source>
</evidence>
<sequence>MAEKLSKAQCILLAVNFASESDIQALHNLYLVRTAQVLQPELVLRILLTYLPGVVPPAQYVPLIETLISADTSESHESPSIDVSSVNDISDSAANKRLKKLTLLPLSPRTWPDDAPSDILTRFICHRSYNIDQETGLITLLPDLVRPFLQASDYLQLWFISVVLPLLRLQHEYYPEDEQRSNLTLEAFEKLDGYHGTELLLSHATASTNEPEEGSDGAGTIGRDLKSMVGPWMYGHTSRKKRKLNGNTEGQHNEQTGNELAKETSEAAHSWEQVNTWLVVKARKRFPVVTTAIDDWDGPIDVDLGGFANSAQLLDRDERAYLEVRYAQAALASCYAIGENAPGAVQGAHGILVRLAELLDFEPPPDLATSVEQLPIVDTRMSTMNTHTLEVLEPETLLKPGHPLTEPTLAAYMLLQMLVYSAYQLINLGHSMSIRNVTKLRFFEDEDSQLQIVRKILHGLTQYGKRDERQWINDRMKLLWLWNWNIDPDEPAQRGSGPFGDIPKAALEQEILVAMLTTGNFYLVEKLYIRTDDRKHRMSDEDMEELILSEAMRCYDNASNGNRHRGNMKKADDIVSFFLRIFPDSLSFSRASALLEATHSISFYALTLQHNVPFQPVNIRASSDALSLLDLVLEQNPNAYTKLDDLISIGRNLAIASPSEPISSPPQWHTDLITKSTIAERAERSVIYRCISSALSLSDFDTAYSYLTARLQPSFSLPSDSTSENTSFETEDDISWRAAFLAGRTNPSPSQPQPLSSRIRRLEQRTELLSLSLLLAPPSALTEILNVYRRVEEEMAALLAQREREEEEHDAVLDRQRGKGPSELPGAFGGLGPLEGRVYGQGTRQVRTRGKMGKAGEEDEAPVGLFDLAYGAVGKLGRGAFPLRTRGTVVAGGGGGAMERQDGKEGTKEVEEGDEWGAWGEEGAEGGDDGEAWGWEGESGMGGVVGEDGGRASGERVRRRDMVANAVTGGLASGIGWVLGATPVNANEQGKERGG</sequence>
<dbReference type="GO" id="GO:0015031">
    <property type="term" value="P:protein transport"/>
    <property type="evidence" value="ECO:0007669"/>
    <property type="project" value="UniProtKB-KW"/>
</dbReference>
<gene>
    <name evidence="7" type="ORF">CAC42_5579</name>
</gene>
<dbReference type="GO" id="GO:0005783">
    <property type="term" value="C:endoplasmic reticulum"/>
    <property type="evidence" value="ECO:0007669"/>
    <property type="project" value="UniProtKB-SubCell"/>
</dbReference>
<evidence type="ECO:0000256" key="1">
    <source>
        <dbReference type="ARBA" id="ARBA00004240"/>
    </source>
</evidence>
<keyword evidence="2" id="KW-0813">Transport</keyword>
<feature type="compositionally biased region" description="Polar residues" evidence="5">
    <location>
        <begin position="245"/>
        <end position="258"/>
    </location>
</feature>
<evidence type="ECO:0000256" key="3">
    <source>
        <dbReference type="ARBA" id="ARBA00022824"/>
    </source>
</evidence>
<dbReference type="InterPro" id="IPR013244">
    <property type="entry name" value="Sec39_domain"/>
</dbReference>
<comment type="caution">
    <text evidence="7">The sequence shown here is derived from an EMBL/GenBank/DDBJ whole genome shotgun (WGS) entry which is preliminary data.</text>
</comment>
<dbReference type="InParanoid" id="A0A2K1QYN0"/>
<reference evidence="7 8" key="1">
    <citation type="submission" date="2017-06" db="EMBL/GenBank/DDBJ databases">
        <title>Draft genome sequence of a variant of Elsinoe murrayae.</title>
        <authorList>
            <person name="Cheng Q."/>
        </authorList>
    </citation>
    <scope>NUCLEOTIDE SEQUENCE [LARGE SCALE GENOMIC DNA]</scope>
    <source>
        <strain evidence="7 8">CQ-2017a</strain>
    </source>
</reference>
<keyword evidence="4" id="KW-0653">Protein transport</keyword>
<comment type="subcellular location">
    <subcellularLocation>
        <location evidence="1">Endoplasmic reticulum</location>
    </subcellularLocation>
</comment>
<dbReference type="OrthoDB" id="3434013at2759"/>
<accession>A0A2K1QYN0</accession>
<protein>
    <recommendedName>
        <fullName evidence="6">Sec39 domain-containing protein</fullName>
    </recommendedName>
</protein>
<evidence type="ECO:0000256" key="5">
    <source>
        <dbReference type="SAM" id="MobiDB-lite"/>
    </source>
</evidence>
<feature type="compositionally biased region" description="Basic and acidic residues" evidence="5">
    <location>
        <begin position="899"/>
        <end position="910"/>
    </location>
</feature>
<dbReference type="PANTHER" id="PTHR40787">
    <property type="entry name" value="SECRETED PROTEIN"/>
    <property type="match status" value="1"/>
</dbReference>
<evidence type="ECO:0000313" key="8">
    <source>
        <dbReference type="Proteomes" id="UP000243797"/>
    </source>
</evidence>
<feature type="region of interest" description="Disordered" evidence="5">
    <location>
        <begin position="238"/>
        <end position="266"/>
    </location>
</feature>
<dbReference type="AlphaFoldDB" id="A0A2K1QYN0"/>
<name>A0A2K1QYN0_9PEZI</name>
<keyword evidence="3" id="KW-0256">Endoplasmic reticulum</keyword>
<feature type="domain" description="Sec39" evidence="6">
    <location>
        <begin position="11"/>
        <end position="808"/>
    </location>
</feature>
<evidence type="ECO:0000256" key="4">
    <source>
        <dbReference type="ARBA" id="ARBA00022927"/>
    </source>
</evidence>
<evidence type="ECO:0000313" key="7">
    <source>
        <dbReference type="EMBL" id="PNS20129.1"/>
    </source>
</evidence>
<keyword evidence="8" id="KW-1185">Reference proteome</keyword>
<dbReference type="EMBL" id="NKHZ01000025">
    <property type="protein sequence ID" value="PNS20129.1"/>
    <property type="molecule type" value="Genomic_DNA"/>
</dbReference>
<dbReference type="GO" id="GO:0006890">
    <property type="term" value="P:retrograde vesicle-mediated transport, Golgi to endoplasmic reticulum"/>
    <property type="evidence" value="ECO:0007669"/>
    <property type="project" value="InterPro"/>
</dbReference>
<dbReference type="PANTHER" id="PTHR40787:SF3">
    <property type="entry name" value="PROTEIN TRANSPORT PROTEIN SEC39"/>
    <property type="match status" value="1"/>
</dbReference>